<accession>G0U3I5</accession>
<evidence type="ECO:0000313" key="3">
    <source>
        <dbReference type="EMBL" id="CCC50842.1"/>
    </source>
</evidence>
<feature type="domain" description="Ribosomal RNA-processing protein 7 C-terminal" evidence="2">
    <location>
        <begin position="190"/>
        <end position="339"/>
    </location>
</feature>
<name>G0U3I5_TRYVY</name>
<dbReference type="Pfam" id="PF12923">
    <property type="entry name" value="RRP7"/>
    <property type="match status" value="1"/>
</dbReference>
<gene>
    <name evidence="3" type="ORF">TVY486_0906630</name>
</gene>
<feature type="region of interest" description="Disordered" evidence="1">
    <location>
        <begin position="36"/>
        <end position="142"/>
    </location>
</feature>
<protein>
    <recommendedName>
        <fullName evidence="2">Ribosomal RNA-processing protein 7 C-terminal domain-containing protein</fullName>
    </recommendedName>
</protein>
<feature type="compositionally biased region" description="Basic and acidic residues" evidence="1">
    <location>
        <begin position="36"/>
        <end position="46"/>
    </location>
</feature>
<dbReference type="VEuPathDB" id="TriTrypDB:TvY486_0906630"/>
<feature type="compositionally biased region" description="Basic residues" evidence="1">
    <location>
        <begin position="93"/>
        <end position="109"/>
    </location>
</feature>
<dbReference type="InterPro" id="IPR024326">
    <property type="entry name" value="RRP7_C"/>
</dbReference>
<reference evidence="3" key="1">
    <citation type="journal article" date="2012" name="Proc. Natl. Acad. Sci. U.S.A.">
        <title>Antigenic diversity is generated by distinct evolutionary mechanisms in African trypanosome species.</title>
        <authorList>
            <person name="Jackson A.P."/>
            <person name="Berry A."/>
            <person name="Aslett M."/>
            <person name="Allison H.C."/>
            <person name="Burton P."/>
            <person name="Vavrova-Anderson J."/>
            <person name="Brown R."/>
            <person name="Browne H."/>
            <person name="Corton N."/>
            <person name="Hauser H."/>
            <person name="Gamble J."/>
            <person name="Gilderthorp R."/>
            <person name="Marcello L."/>
            <person name="McQuillan J."/>
            <person name="Otto T.D."/>
            <person name="Quail M.A."/>
            <person name="Sanders M.J."/>
            <person name="van Tonder A."/>
            <person name="Ginger M.L."/>
            <person name="Field M.C."/>
            <person name="Barry J.D."/>
            <person name="Hertz-Fowler C."/>
            <person name="Berriman M."/>
        </authorList>
    </citation>
    <scope>NUCLEOTIDE SEQUENCE</scope>
    <source>
        <strain evidence="3">Y486</strain>
    </source>
</reference>
<evidence type="ECO:0000259" key="2">
    <source>
        <dbReference type="Pfam" id="PF12923"/>
    </source>
</evidence>
<organism evidence="3">
    <name type="scientific">Trypanosoma vivax (strain Y486)</name>
    <dbReference type="NCBI Taxonomy" id="1055687"/>
    <lineage>
        <taxon>Eukaryota</taxon>
        <taxon>Discoba</taxon>
        <taxon>Euglenozoa</taxon>
        <taxon>Kinetoplastea</taxon>
        <taxon>Metakinetoplastina</taxon>
        <taxon>Trypanosomatida</taxon>
        <taxon>Trypanosomatidae</taxon>
        <taxon>Trypanosoma</taxon>
        <taxon>Duttonella</taxon>
    </lineage>
</organism>
<feature type="region of interest" description="Disordered" evidence="1">
    <location>
        <begin position="268"/>
        <end position="294"/>
    </location>
</feature>
<feature type="compositionally biased region" description="Basic residues" evidence="1">
    <location>
        <begin position="47"/>
        <end position="58"/>
    </location>
</feature>
<dbReference type="AlphaFoldDB" id="G0U3I5"/>
<sequence length="340" mass="37868">MVKKGGAASSLAPAALVAPLKANKKYAKKMAFLQKKRDAIKASEKGRKLKKIKEKKKSSQSSDGNSKRGGAMKASGSVKKSSKKVTKSFTPKPTRKPTKSMVAKGKKGLAQKAKTACELAGAKRPAGPSSVAAQEEPHCAEKGHDKQLIERIICGEDGKRDIAASSTAVDNLLQYPYLPFLEDYAQHKRSEVVDPDALLEKAHTYFMEYGKRESTLHRAAAKRLKELKEINRRGGDKDGFRYVLPRNVKEAAKLMVEGSDALCSQLASTFGGGEQNDQPPHETSDRPTRRHRRKSRCFSDFYQFQVSKRWTRNAEKFLEKGRAQKSLFVPSRQQRSIRKF</sequence>
<dbReference type="EMBL" id="HE573025">
    <property type="protein sequence ID" value="CCC50842.1"/>
    <property type="molecule type" value="Genomic_DNA"/>
</dbReference>
<proteinExistence type="predicted"/>
<evidence type="ECO:0000256" key="1">
    <source>
        <dbReference type="SAM" id="MobiDB-lite"/>
    </source>
</evidence>